<evidence type="ECO:0000256" key="4">
    <source>
        <dbReference type="ARBA" id="ARBA00022729"/>
    </source>
</evidence>
<keyword evidence="4 9" id="KW-0732">Signal</keyword>
<keyword evidence="6" id="KW-0325">Glycoprotein</keyword>
<evidence type="ECO:0000313" key="12">
    <source>
        <dbReference type="EMBL" id="MBW18893.1"/>
    </source>
</evidence>
<name>A0A2H8TX73_9HEMI</name>
<dbReference type="Pfam" id="PF14845">
    <property type="entry name" value="Glycohydro_20b2"/>
    <property type="match status" value="1"/>
</dbReference>
<comment type="similarity">
    <text evidence="2">Belongs to the glycosyl hydrolase 20 family.</text>
</comment>
<dbReference type="GO" id="GO:0030203">
    <property type="term" value="P:glycosaminoglycan metabolic process"/>
    <property type="evidence" value="ECO:0007669"/>
    <property type="project" value="TreeGrafter"/>
</dbReference>
<protein>
    <recommendedName>
        <fullName evidence="3">beta-N-acetylhexosaminidase</fullName>
        <ecNumber evidence="3">3.2.1.52</ecNumber>
    </recommendedName>
</protein>
<dbReference type="Gene3D" id="3.20.20.80">
    <property type="entry name" value="Glycosidases"/>
    <property type="match status" value="1"/>
</dbReference>
<dbReference type="GO" id="GO:0016231">
    <property type="term" value="F:beta-N-acetylglucosaminidase activity"/>
    <property type="evidence" value="ECO:0007669"/>
    <property type="project" value="TreeGrafter"/>
</dbReference>
<dbReference type="GO" id="GO:0005886">
    <property type="term" value="C:plasma membrane"/>
    <property type="evidence" value="ECO:0007669"/>
    <property type="project" value="TreeGrafter"/>
</dbReference>
<dbReference type="PANTHER" id="PTHR22600">
    <property type="entry name" value="BETA-HEXOSAMINIDASE"/>
    <property type="match status" value="1"/>
</dbReference>
<feature type="domain" description="Beta-hexosaminidase eukaryotic type N-terminal" evidence="11">
    <location>
        <begin position="82"/>
        <end position="199"/>
    </location>
</feature>
<dbReference type="InterPro" id="IPR017853">
    <property type="entry name" value="GH"/>
</dbReference>
<evidence type="ECO:0000256" key="3">
    <source>
        <dbReference type="ARBA" id="ARBA00012663"/>
    </source>
</evidence>
<evidence type="ECO:0000256" key="6">
    <source>
        <dbReference type="ARBA" id="ARBA00023180"/>
    </source>
</evidence>
<evidence type="ECO:0000256" key="5">
    <source>
        <dbReference type="ARBA" id="ARBA00022801"/>
    </source>
</evidence>
<dbReference type="InterPro" id="IPR029019">
    <property type="entry name" value="HEX_eukaryotic_N"/>
</dbReference>
<evidence type="ECO:0000256" key="2">
    <source>
        <dbReference type="ARBA" id="ARBA00006285"/>
    </source>
</evidence>
<proteinExistence type="inferred from homology"/>
<evidence type="ECO:0000256" key="8">
    <source>
        <dbReference type="PIRSR" id="PIRSR625705-1"/>
    </source>
</evidence>
<dbReference type="GO" id="GO:0005975">
    <property type="term" value="P:carbohydrate metabolic process"/>
    <property type="evidence" value="ECO:0007669"/>
    <property type="project" value="InterPro"/>
</dbReference>
<dbReference type="InterPro" id="IPR015883">
    <property type="entry name" value="Glyco_hydro_20_cat"/>
</dbReference>
<evidence type="ECO:0000256" key="9">
    <source>
        <dbReference type="SAM" id="SignalP"/>
    </source>
</evidence>
<accession>A0A2H8TX73</accession>
<dbReference type="InterPro" id="IPR029018">
    <property type="entry name" value="Hex-like_dom2"/>
</dbReference>
<feature type="signal peptide" evidence="9">
    <location>
        <begin position="1"/>
        <end position="17"/>
    </location>
</feature>
<dbReference type="EC" id="3.2.1.52" evidence="3"/>
<evidence type="ECO:0000259" key="11">
    <source>
        <dbReference type="Pfam" id="PF14845"/>
    </source>
</evidence>
<feature type="active site" description="Proton donor" evidence="8">
    <location>
        <position position="391"/>
    </location>
</feature>
<feature type="chain" id="PRO_5014159477" description="beta-N-acetylhexosaminidase" evidence="9">
    <location>
        <begin position="18"/>
        <end position="607"/>
    </location>
</feature>
<feature type="domain" description="Glycoside hydrolase family 20 catalytic" evidence="10">
    <location>
        <begin position="226"/>
        <end position="563"/>
    </location>
</feature>
<gene>
    <name evidence="12" type="primary">HEXC_5</name>
</gene>
<dbReference type="EMBL" id="GFXV01007088">
    <property type="protein sequence ID" value="MBW18893.1"/>
    <property type="molecule type" value="Transcribed_RNA"/>
</dbReference>
<dbReference type="FunFam" id="3.20.20.80:FF:000063">
    <property type="entry name" value="Beta-hexosaminidase"/>
    <property type="match status" value="1"/>
</dbReference>
<dbReference type="AlphaFoldDB" id="A0A2H8TX73"/>
<dbReference type="OrthoDB" id="428480at2759"/>
<dbReference type="PRINTS" id="PR00738">
    <property type="entry name" value="GLHYDRLASE20"/>
</dbReference>
<dbReference type="SUPFAM" id="SSF55545">
    <property type="entry name" value="beta-N-acetylhexosaminidase-like domain"/>
    <property type="match status" value="1"/>
</dbReference>
<dbReference type="CDD" id="cd06562">
    <property type="entry name" value="GH20_HexA_HexB-like"/>
    <property type="match status" value="1"/>
</dbReference>
<reference evidence="12" key="1">
    <citation type="submission" date="2017-10" db="EMBL/GenBank/DDBJ databases">
        <title>Transcriptome Assembly of Sugarcane Aphid Adults.</title>
        <authorList>
            <person name="Scully E.D."/>
            <person name="Palmer N.A."/>
            <person name="Geib S.M."/>
            <person name="Sarath G."/>
            <person name="Sattler S.E."/>
        </authorList>
    </citation>
    <scope>NUCLEOTIDE SEQUENCE</scope>
    <source>
        <tissue evidence="12">Whole body</tissue>
    </source>
</reference>
<dbReference type="Gene3D" id="3.30.379.10">
    <property type="entry name" value="Chitobiase/beta-hexosaminidase domain 2-like"/>
    <property type="match status" value="1"/>
</dbReference>
<keyword evidence="5" id="KW-0378">Hydrolase</keyword>
<dbReference type="PANTHER" id="PTHR22600:SF42">
    <property type="entry name" value="BETA-N-ACETYLHEXOSAMINIDASE"/>
    <property type="match status" value="1"/>
</dbReference>
<evidence type="ECO:0000259" key="10">
    <source>
        <dbReference type="Pfam" id="PF00728"/>
    </source>
</evidence>
<evidence type="ECO:0000256" key="7">
    <source>
        <dbReference type="ARBA" id="ARBA00023295"/>
    </source>
</evidence>
<dbReference type="InterPro" id="IPR025705">
    <property type="entry name" value="Beta_hexosaminidase_sua/sub"/>
</dbReference>
<sequence>MAGCALMAVVMLLYVTALVHRNAASGDDDGTAEQTSYIVKSYKCINNTCIVSKSSSVEKENSGVDGSIDVCRLTCGRYGSLWPKPTVNTIIRKSVVEFGLDNVKFDTSNMADQLSKEFMSEASQVFISSLKKLCVPNCVSYETTPIIYVSTSDPFDYIKLTTNESYNLKINTDGDSILVNIEAKTVYGARNGLETLRQLVAVYGSSESGKTLVMASDVQISDRPIYAYRGFMLDTARHYFPISTIKRHIDGMAHSKLNVFHWHATDSQSFPLDLPSAPLMSKYGAYSPDEKYTFKEIKDLLRYALVRGVRIIIEIDSPAHAGNGWQWGKASGYGDLAVCMGKGPWRKYCVEPPCGQLNPINTNTYKWLGKIYKDLINVLPKGEAFHMGGDEVALNCWNTTTEIIDWMKKNNRSLDEEGYFDLWSQFHAYSLNEYDKEAGNDQSDIIVWSSGLTEPEIIEKYLDKKRFTVEAWEGSNIPIQLVKLGYKVIIALKDVYYLDHGFWGSTNYHNWKLMYNNKMPKVDNPNLILGAETCMWSEFVDDNAVDSKVWPRAAALAERLWSNPTTNAASAEYRFLQHRERLVSLGLKADTVTPEWCYLHEGGCILE</sequence>
<organism evidence="12">
    <name type="scientific">Melanaphis sacchari</name>
    <dbReference type="NCBI Taxonomy" id="742174"/>
    <lineage>
        <taxon>Eukaryota</taxon>
        <taxon>Metazoa</taxon>
        <taxon>Ecdysozoa</taxon>
        <taxon>Arthropoda</taxon>
        <taxon>Hexapoda</taxon>
        <taxon>Insecta</taxon>
        <taxon>Pterygota</taxon>
        <taxon>Neoptera</taxon>
        <taxon>Paraneoptera</taxon>
        <taxon>Hemiptera</taxon>
        <taxon>Sternorrhyncha</taxon>
        <taxon>Aphidomorpha</taxon>
        <taxon>Aphidoidea</taxon>
        <taxon>Aphididae</taxon>
        <taxon>Aphidini</taxon>
        <taxon>Melanaphis</taxon>
    </lineage>
</organism>
<keyword evidence="7" id="KW-0326">Glycosidase</keyword>
<evidence type="ECO:0000256" key="1">
    <source>
        <dbReference type="ARBA" id="ARBA00001231"/>
    </source>
</evidence>
<comment type="catalytic activity">
    <reaction evidence="1">
        <text>Hydrolysis of terminal non-reducing N-acetyl-D-hexosamine residues in N-acetyl-beta-D-hexosaminides.</text>
        <dbReference type="EC" id="3.2.1.52"/>
    </reaction>
</comment>
<dbReference type="SUPFAM" id="SSF51445">
    <property type="entry name" value="(Trans)glycosidases"/>
    <property type="match status" value="1"/>
</dbReference>
<dbReference type="Pfam" id="PF00728">
    <property type="entry name" value="Glyco_hydro_20"/>
    <property type="match status" value="1"/>
</dbReference>